<keyword evidence="2" id="KW-0547">Nucleotide-binding</keyword>
<evidence type="ECO:0000313" key="5">
    <source>
        <dbReference type="EMBL" id="MCQ5122687.1"/>
    </source>
</evidence>
<dbReference type="InterPro" id="IPR051120">
    <property type="entry name" value="ABC_AA/LPS_Transport"/>
</dbReference>
<dbReference type="RefSeq" id="WP_102267990.1">
    <property type="nucleotide sequence ID" value="NZ_CALVCM010000025.1"/>
</dbReference>
<keyword evidence="1" id="KW-0813">Transport</keyword>
<dbReference type="Gene3D" id="3.40.50.300">
    <property type="entry name" value="P-loop containing nucleotide triphosphate hydrolases"/>
    <property type="match status" value="1"/>
</dbReference>
<protein>
    <submittedName>
        <fullName evidence="5">ABC transporter ATP-binding protein</fullName>
    </submittedName>
</protein>
<sequence>MNILTVKNLTKNFGGLCANSNVNLEVRPQELVGLIGPNGAGKTTLFNMLTGVYEPSEGEILFAPNGKEIKLNGRKPYKVTKLGIARTFQNIRLFTSLSVIDNVKIAMNKDVKSGVISSILRLPSHYKEEARMEREAMELLAIFHLDEKADELAGNLPYGEQRRLEIARALATKPKLLFLDEPAAGMNPQETAELTALIKEIKQRFQVSIVLIEHDMSLVMKLCERIYVLDYGKVIASGLPEEIRTNKRVIEAYLGEEV</sequence>
<feature type="domain" description="ABC transporter" evidence="4">
    <location>
        <begin position="4"/>
        <end position="256"/>
    </location>
</feature>
<dbReference type="CDD" id="cd03219">
    <property type="entry name" value="ABC_Mj1267_LivG_branched"/>
    <property type="match status" value="1"/>
</dbReference>
<evidence type="ECO:0000256" key="2">
    <source>
        <dbReference type="ARBA" id="ARBA00022741"/>
    </source>
</evidence>
<gene>
    <name evidence="5" type="ORF">NE663_10540</name>
</gene>
<dbReference type="InterPro" id="IPR032823">
    <property type="entry name" value="BCA_ABC_TP_C"/>
</dbReference>
<dbReference type="Proteomes" id="UP001524435">
    <property type="component" value="Unassembled WGS sequence"/>
</dbReference>
<comment type="caution">
    <text evidence="5">The sequence shown here is derived from an EMBL/GenBank/DDBJ whole genome shotgun (WGS) entry which is preliminary data.</text>
</comment>
<keyword evidence="6" id="KW-1185">Reference proteome</keyword>
<dbReference type="InterPro" id="IPR003593">
    <property type="entry name" value="AAA+_ATPase"/>
</dbReference>
<dbReference type="PROSITE" id="PS50893">
    <property type="entry name" value="ABC_TRANSPORTER_2"/>
    <property type="match status" value="1"/>
</dbReference>
<evidence type="ECO:0000256" key="3">
    <source>
        <dbReference type="ARBA" id="ARBA00022840"/>
    </source>
</evidence>
<evidence type="ECO:0000259" key="4">
    <source>
        <dbReference type="PROSITE" id="PS50893"/>
    </source>
</evidence>
<dbReference type="SMART" id="SM00382">
    <property type="entry name" value="AAA"/>
    <property type="match status" value="1"/>
</dbReference>
<proteinExistence type="predicted"/>
<accession>A0ABT1SN77</accession>
<dbReference type="InterPro" id="IPR003439">
    <property type="entry name" value="ABC_transporter-like_ATP-bd"/>
</dbReference>
<dbReference type="GO" id="GO:0005524">
    <property type="term" value="F:ATP binding"/>
    <property type="evidence" value="ECO:0007669"/>
    <property type="project" value="UniProtKB-KW"/>
</dbReference>
<name>A0ABT1SN77_9FIRM</name>
<dbReference type="Pfam" id="PF12399">
    <property type="entry name" value="BCA_ABC_TP_C"/>
    <property type="match status" value="1"/>
</dbReference>
<dbReference type="PANTHER" id="PTHR45772">
    <property type="entry name" value="CONSERVED COMPONENT OF ABC TRANSPORTER FOR NATURAL AMINO ACIDS-RELATED"/>
    <property type="match status" value="1"/>
</dbReference>
<dbReference type="Pfam" id="PF00005">
    <property type="entry name" value="ABC_tran"/>
    <property type="match status" value="1"/>
</dbReference>
<dbReference type="EMBL" id="JANGCH010000025">
    <property type="protein sequence ID" value="MCQ5122687.1"/>
    <property type="molecule type" value="Genomic_DNA"/>
</dbReference>
<dbReference type="InterPro" id="IPR027417">
    <property type="entry name" value="P-loop_NTPase"/>
</dbReference>
<dbReference type="SUPFAM" id="SSF52540">
    <property type="entry name" value="P-loop containing nucleoside triphosphate hydrolases"/>
    <property type="match status" value="1"/>
</dbReference>
<evidence type="ECO:0000313" key="6">
    <source>
        <dbReference type="Proteomes" id="UP001524435"/>
    </source>
</evidence>
<reference evidence="5 6" key="1">
    <citation type="submission" date="2022-06" db="EMBL/GenBank/DDBJ databases">
        <title>Isolation of gut microbiota from human fecal samples.</title>
        <authorList>
            <person name="Pamer E.G."/>
            <person name="Barat B."/>
            <person name="Waligurski E."/>
            <person name="Medina S."/>
            <person name="Paddock L."/>
            <person name="Mostad J."/>
        </authorList>
    </citation>
    <scope>NUCLEOTIDE SEQUENCE [LARGE SCALE GENOMIC DNA]</scope>
    <source>
        <strain evidence="5 6">DFI.6.1</strain>
    </source>
</reference>
<organism evidence="5 6">
    <name type="scientific">Massilicoli timonensis</name>
    <dbReference type="NCBI Taxonomy" id="2015901"/>
    <lineage>
        <taxon>Bacteria</taxon>
        <taxon>Bacillati</taxon>
        <taxon>Bacillota</taxon>
        <taxon>Erysipelotrichia</taxon>
        <taxon>Erysipelotrichales</taxon>
        <taxon>Erysipelotrichaceae</taxon>
        <taxon>Massilicoli</taxon>
    </lineage>
</organism>
<keyword evidence="3 5" id="KW-0067">ATP-binding</keyword>
<dbReference type="PANTHER" id="PTHR45772:SF7">
    <property type="entry name" value="AMINO ACID ABC TRANSPORTER ATP-BINDING PROTEIN"/>
    <property type="match status" value="1"/>
</dbReference>
<evidence type="ECO:0000256" key="1">
    <source>
        <dbReference type="ARBA" id="ARBA00022448"/>
    </source>
</evidence>